<evidence type="ECO:0000256" key="1">
    <source>
        <dbReference type="SAM" id="MobiDB-lite"/>
    </source>
</evidence>
<keyword evidence="2" id="KW-0732">Signal</keyword>
<keyword evidence="4" id="KW-1185">Reference proteome</keyword>
<dbReference type="Proteomes" id="UP001151081">
    <property type="component" value="Unassembled WGS sequence"/>
</dbReference>
<name>A0A9X4ARP8_9BACT</name>
<evidence type="ECO:0000313" key="4">
    <source>
        <dbReference type="Proteomes" id="UP001151081"/>
    </source>
</evidence>
<reference evidence="3 4" key="1">
    <citation type="submission" date="2021-04" db="EMBL/GenBank/DDBJ databases">
        <title>Genome analysis of Polyangium sp.</title>
        <authorList>
            <person name="Li Y."/>
            <person name="Wang J."/>
        </authorList>
    </citation>
    <scope>NUCLEOTIDE SEQUENCE [LARGE SCALE GENOMIC DNA]</scope>
    <source>
        <strain evidence="3 4">SDU14</strain>
    </source>
</reference>
<sequence length="506" mass="52565">MKAIVALSSSVIFLAACLTPDAVPSPERDAGAGGMGGPGGSSAGGGGAGGSGGAATGDVLWGKAFGGQFNHQRASGVAVDPMDDSIYLVGNYDGGFSFDGANNSTNGQGWDIYLAKFNPLGAFQWVVWSGDWQAQYVNAVTVGPDQNIFIAGSYQGELQLPNGIKLTDLGGQSDVFVARLDPEGATVWAKGFGDGSSQPKIATTIAVDSKGETIIAGYFEGSLQFASGQLINAIGGRDVFLAKLDKDGNPVWSKRLGNGAPGDPPNHILCRVALDHQDNIVLETAFAGTMSLGDPLPDQASPGSRTMLLAKFDTNGVPLWQKVFGAANTEQRSRALAIDSKNNILLTGELAGTINFGGDPLSSPSNSDPDLFVAKFDPDGAHLWSFRAGSVGPQEGKAIGVDADDNVIVTGSYKGVLQFTGDDALINSGLDVGRYDLFALKLDPNGKYLWAKPFGDKDDDQVTEGMAIDRAGNTIFAGSFDGNINLGVTELSSTGYDDIFVMKLSP</sequence>
<feature type="chain" id="PRO_5040829374" description="Beta-propeller repeat-containing protein" evidence="2">
    <location>
        <begin position="16"/>
        <end position="506"/>
    </location>
</feature>
<dbReference type="SUPFAM" id="SSF101898">
    <property type="entry name" value="NHL repeat"/>
    <property type="match status" value="1"/>
</dbReference>
<dbReference type="RefSeq" id="WP_272458639.1">
    <property type="nucleotide sequence ID" value="NZ_JAGTJJ010000007.1"/>
</dbReference>
<dbReference type="Gene3D" id="2.120.10.30">
    <property type="entry name" value="TolB, C-terminal domain"/>
    <property type="match status" value="1"/>
</dbReference>
<dbReference type="PANTHER" id="PTHR35580">
    <property type="entry name" value="CELL SURFACE GLYCOPROTEIN (S-LAYER PROTEIN)-LIKE PROTEIN"/>
    <property type="match status" value="1"/>
</dbReference>
<dbReference type="InterPro" id="IPR011047">
    <property type="entry name" value="Quinoprotein_ADH-like_sf"/>
</dbReference>
<dbReference type="InterPro" id="IPR052918">
    <property type="entry name" value="Motility_Chemotaxis_Reg"/>
</dbReference>
<organism evidence="3 4">
    <name type="scientific">Polyangium jinanense</name>
    <dbReference type="NCBI Taxonomy" id="2829994"/>
    <lineage>
        <taxon>Bacteria</taxon>
        <taxon>Pseudomonadati</taxon>
        <taxon>Myxococcota</taxon>
        <taxon>Polyangia</taxon>
        <taxon>Polyangiales</taxon>
        <taxon>Polyangiaceae</taxon>
        <taxon>Polyangium</taxon>
    </lineage>
</organism>
<dbReference type="EMBL" id="JAGTJJ010000007">
    <property type="protein sequence ID" value="MDC3982298.1"/>
    <property type="molecule type" value="Genomic_DNA"/>
</dbReference>
<dbReference type="PROSITE" id="PS51257">
    <property type="entry name" value="PROKAR_LIPOPROTEIN"/>
    <property type="match status" value="1"/>
</dbReference>
<comment type="caution">
    <text evidence="3">The sequence shown here is derived from an EMBL/GenBank/DDBJ whole genome shotgun (WGS) entry which is preliminary data.</text>
</comment>
<proteinExistence type="predicted"/>
<evidence type="ECO:0000256" key="2">
    <source>
        <dbReference type="SAM" id="SignalP"/>
    </source>
</evidence>
<dbReference type="AlphaFoldDB" id="A0A9X4ARP8"/>
<feature type="compositionally biased region" description="Gly residues" evidence="1">
    <location>
        <begin position="31"/>
        <end position="50"/>
    </location>
</feature>
<dbReference type="SUPFAM" id="SSF50998">
    <property type="entry name" value="Quinoprotein alcohol dehydrogenase-like"/>
    <property type="match status" value="1"/>
</dbReference>
<dbReference type="PANTHER" id="PTHR35580:SF1">
    <property type="entry name" value="PHYTASE-LIKE DOMAIN-CONTAINING PROTEIN"/>
    <property type="match status" value="1"/>
</dbReference>
<evidence type="ECO:0000313" key="3">
    <source>
        <dbReference type="EMBL" id="MDC3982298.1"/>
    </source>
</evidence>
<protein>
    <recommendedName>
        <fullName evidence="5">Beta-propeller repeat-containing protein</fullName>
    </recommendedName>
</protein>
<feature type="region of interest" description="Disordered" evidence="1">
    <location>
        <begin position="26"/>
        <end position="50"/>
    </location>
</feature>
<evidence type="ECO:0008006" key="5">
    <source>
        <dbReference type="Google" id="ProtNLM"/>
    </source>
</evidence>
<feature type="signal peptide" evidence="2">
    <location>
        <begin position="1"/>
        <end position="15"/>
    </location>
</feature>
<gene>
    <name evidence="3" type="ORF">KEG57_17400</name>
</gene>
<accession>A0A9X4ARP8</accession>
<dbReference type="InterPro" id="IPR011042">
    <property type="entry name" value="6-blade_b-propeller_TolB-like"/>
</dbReference>